<accession>A0A967B188</accession>
<feature type="transmembrane region" description="Helical" evidence="1">
    <location>
        <begin position="48"/>
        <end position="65"/>
    </location>
</feature>
<feature type="transmembrane region" description="Helical" evidence="1">
    <location>
        <begin position="237"/>
        <end position="257"/>
    </location>
</feature>
<evidence type="ECO:0000256" key="1">
    <source>
        <dbReference type="SAM" id="Phobius"/>
    </source>
</evidence>
<reference evidence="2" key="1">
    <citation type="submission" date="2020-03" db="EMBL/GenBank/DDBJ databases">
        <title>Draft sequencing of Calidifontibacter sp. DB0510.</title>
        <authorList>
            <person name="Kim D.-U."/>
        </authorList>
    </citation>
    <scope>NUCLEOTIDE SEQUENCE</scope>
    <source>
        <strain evidence="2">DB0510</strain>
    </source>
</reference>
<dbReference type="AlphaFoldDB" id="A0A967B188"/>
<keyword evidence="3" id="KW-1185">Reference proteome</keyword>
<keyword evidence="1" id="KW-0472">Membrane</keyword>
<dbReference type="Proteomes" id="UP000744769">
    <property type="component" value="Unassembled WGS sequence"/>
</dbReference>
<dbReference type="EMBL" id="JAAOIV010000011">
    <property type="protein sequence ID" value="NHN56939.1"/>
    <property type="molecule type" value="Genomic_DNA"/>
</dbReference>
<dbReference type="InterPro" id="IPR009781">
    <property type="entry name" value="DUF1345"/>
</dbReference>
<dbReference type="Pfam" id="PF07077">
    <property type="entry name" value="DUF1345"/>
    <property type="match status" value="1"/>
</dbReference>
<sequence length="259" mass="27114">MPCGRYGAIAVSGPTSPGPSTSITDHSLPKENLVPPSPRVWLPERRRSGAGILAAGLTALALITVRGPFTAMTAADISVVALLVHLVVYLAITLLAFSAATESEIRAWAERDSRGTVLQRYVLGTAPGPGASLFIATVALIVAVLWLPANNSPALQGHPRVAVGVALVAIAWLSVLVSFAVTFHADNILEDGTALAFPDDARPRWADYIYFAVSVMTTFGTTDVTVQSTDMRQTVSFNAVIAFVFNTVTVAALVSAVSG</sequence>
<protein>
    <submittedName>
        <fullName evidence="2">DUF1345 domain-containing protein</fullName>
    </submittedName>
</protein>
<organism evidence="2 3">
    <name type="scientific">Metallococcus carri</name>
    <dbReference type="NCBI Taxonomy" id="1656884"/>
    <lineage>
        <taxon>Bacteria</taxon>
        <taxon>Bacillati</taxon>
        <taxon>Actinomycetota</taxon>
        <taxon>Actinomycetes</taxon>
        <taxon>Micrococcales</taxon>
        <taxon>Dermacoccaceae</taxon>
        <taxon>Metallococcus</taxon>
    </lineage>
</organism>
<feature type="transmembrane region" description="Helical" evidence="1">
    <location>
        <begin position="77"/>
        <end position="100"/>
    </location>
</feature>
<comment type="caution">
    <text evidence="2">The sequence shown here is derived from an EMBL/GenBank/DDBJ whole genome shotgun (WGS) entry which is preliminary data.</text>
</comment>
<gene>
    <name evidence="2" type="ORF">G9U51_14285</name>
</gene>
<feature type="transmembrane region" description="Helical" evidence="1">
    <location>
        <begin position="161"/>
        <end position="185"/>
    </location>
</feature>
<name>A0A967B188_9MICO</name>
<proteinExistence type="predicted"/>
<keyword evidence="1" id="KW-1133">Transmembrane helix</keyword>
<feature type="transmembrane region" description="Helical" evidence="1">
    <location>
        <begin position="130"/>
        <end position="149"/>
    </location>
</feature>
<evidence type="ECO:0000313" key="3">
    <source>
        <dbReference type="Proteomes" id="UP000744769"/>
    </source>
</evidence>
<dbReference type="Gene3D" id="1.10.287.70">
    <property type="match status" value="1"/>
</dbReference>
<keyword evidence="1" id="KW-0812">Transmembrane</keyword>
<evidence type="ECO:0000313" key="2">
    <source>
        <dbReference type="EMBL" id="NHN56939.1"/>
    </source>
</evidence>